<dbReference type="eggNOG" id="COG0042">
    <property type="taxonomic scope" value="Bacteria"/>
</dbReference>
<dbReference type="GO" id="GO:0050660">
    <property type="term" value="F:flavin adenine dinucleotide binding"/>
    <property type="evidence" value="ECO:0007669"/>
    <property type="project" value="InterPro"/>
</dbReference>
<evidence type="ECO:0000256" key="7">
    <source>
        <dbReference type="ARBA" id="ARBA00022884"/>
    </source>
</evidence>
<keyword evidence="13" id="KW-0547">Nucleotide-binding</keyword>
<dbReference type="PANTHER" id="PTHR45846">
    <property type="entry name" value="TRNA-DIHYDROURIDINE(47) SYNTHASE [NAD(P)(+)]-LIKE"/>
    <property type="match status" value="1"/>
</dbReference>
<accession>A0A0B0EPI7</accession>
<evidence type="ECO:0000256" key="11">
    <source>
        <dbReference type="PIRNR" id="PIRNR006621"/>
    </source>
</evidence>
<dbReference type="EC" id="1.3.1.-" evidence="11"/>
<keyword evidence="4 11" id="KW-0288">FMN</keyword>
<reference evidence="15 16" key="1">
    <citation type="submission" date="2014-10" db="EMBL/GenBank/DDBJ databases">
        <title>Draft genome of anammox bacterium scalindua brodae, obtained using differential coverage binning of sequence data from two enrichment reactors.</title>
        <authorList>
            <person name="Speth D.R."/>
            <person name="Russ L."/>
            <person name="Kartal B."/>
            <person name="Op den Camp H.J."/>
            <person name="Dutilh B.E."/>
            <person name="Jetten M.S."/>
        </authorList>
    </citation>
    <scope>NUCLEOTIDE SEQUENCE [LARGE SCALE GENOMIC DNA]</scope>
    <source>
        <strain evidence="15">RU1</strain>
    </source>
</reference>
<evidence type="ECO:0000256" key="6">
    <source>
        <dbReference type="ARBA" id="ARBA00022857"/>
    </source>
</evidence>
<evidence type="ECO:0000313" key="16">
    <source>
        <dbReference type="Proteomes" id="UP000030652"/>
    </source>
</evidence>
<keyword evidence="6" id="KW-0521">NADP</keyword>
<dbReference type="GO" id="GO:0017150">
    <property type="term" value="F:tRNA dihydrouridine synthase activity"/>
    <property type="evidence" value="ECO:0007669"/>
    <property type="project" value="InterPro"/>
</dbReference>
<evidence type="ECO:0000256" key="2">
    <source>
        <dbReference type="ARBA" id="ARBA00022555"/>
    </source>
</evidence>
<dbReference type="Proteomes" id="UP000030652">
    <property type="component" value="Unassembled WGS sequence"/>
</dbReference>
<comment type="catalytic activity">
    <reaction evidence="10">
        <text>a 5,6-dihydrouridine in tRNA + NAD(+) = a uridine in tRNA + NADH + H(+)</text>
        <dbReference type="Rhea" id="RHEA:54452"/>
        <dbReference type="Rhea" id="RHEA-COMP:13339"/>
        <dbReference type="Rhea" id="RHEA-COMP:13887"/>
        <dbReference type="ChEBI" id="CHEBI:15378"/>
        <dbReference type="ChEBI" id="CHEBI:57540"/>
        <dbReference type="ChEBI" id="CHEBI:57945"/>
        <dbReference type="ChEBI" id="CHEBI:65315"/>
        <dbReference type="ChEBI" id="CHEBI:74443"/>
    </reaction>
</comment>
<feature type="binding site" evidence="13">
    <location>
        <position position="148"/>
    </location>
    <ligand>
        <name>FMN</name>
        <dbReference type="ChEBI" id="CHEBI:58210"/>
    </ligand>
</feature>
<evidence type="ECO:0000256" key="4">
    <source>
        <dbReference type="ARBA" id="ARBA00022643"/>
    </source>
</evidence>
<dbReference type="Gene3D" id="1.10.1200.80">
    <property type="entry name" value="Putative flavin oxidoreducatase, domain 2"/>
    <property type="match status" value="1"/>
</dbReference>
<comment type="caution">
    <text evidence="15">The sequence shown here is derived from an EMBL/GenBank/DDBJ whole genome shotgun (WGS) entry which is preliminary data.</text>
</comment>
<dbReference type="Gene3D" id="3.20.20.70">
    <property type="entry name" value="Aldolase class I"/>
    <property type="match status" value="1"/>
</dbReference>
<evidence type="ECO:0000259" key="14">
    <source>
        <dbReference type="Pfam" id="PF01207"/>
    </source>
</evidence>
<dbReference type="SUPFAM" id="SSF51395">
    <property type="entry name" value="FMN-linked oxidoreductases"/>
    <property type="match status" value="1"/>
</dbReference>
<feature type="active site" description="Proton donor" evidence="12">
    <location>
        <position position="76"/>
    </location>
</feature>
<comment type="function">
    <text evidence="1 11">Catalyzes the synthesis of 5,6-dihydrouridine (D), a modified base found in the D-loop of most tRNAs, via the reduction of the C5-C6 double bond in target uridines.</text>
</comment>
<dbReference type="InterPro" id="IPR001269">
    <property type="entry name" value="DUS_fam"/>
</dbReference>
<keyword evidence="3 11" id="KW-0285">Flavoprotein</keyword>
<keyword evidence="5 11" id="KW-0819">tRNA processing</keyword>
<keyword evidence="8 11" id="KW-0560">Oxidoreductase</keyword>
<dbReference type="PIRSF" id="PIRSF006621">
    <property type="entry name" value="Dus"/>
    <property type="match status" value="1"/>
</dbReference>
<protein>
    <recommendedName>
        <fullName evidence="11">tRNA-dihydrouridine synthase</fullName>
        <ecNumber evidence="11">1.3.1.-</ecNumber>
    </recommendedName>
</protein>
<proteinExistence type="inferred from homology"/>
<dbReference type="PANTHER" id="PTHR45846:SF1">
    <property type="entry name" value="TRNA-DIHYDROURIDINE(47) SYNTHASE [NAD(P)(+)]-LIKE"/>
    <property type="match status" value="1"/>
</dbReference>
<dbReference type="InterPro" id="IPR035587">
    <property type="entry name" value="DUS-like_FMN-bd"/>
</dbReference>
<dbReference type="InterPro" id="IPR013785">
    <property type="entry name" value="Aldolase_TIM"/>
</dbReference>
<dbReference type="InterPro" id="IPR024036">
    <property type="entry name" value="tRNA-dHydroUridine_Synthase_C"/>
</dbReference>
<evidence type="ECO:0000256" key="12">
    <source>
        <dbReference type="PIRSR" id="PIRSR006621-1"/>
    </source>
</evidence>
<dbReference type="AlphaFoldDB" id="A0A0B0EPI7"/>
<evidence type="ECO:0000256" key="9">
    <source>
        <dbReference type="ARBA" id="ARBA00048205"/>
    </source>
</evidence>
<evidence type="ECO:0000256" key="8">
    <source>
        <dbReference type="ARBA" id="ARBA00023002"/>
    </source>
</evidence>
<dbReference type="EMBL" id="JRYO01000120">
    <property type="protein sequence ID" value="KHE92555.1"/>
    <property type="molecule type" value="Genomic_DNA"/>
</dbReference>
<evidence type="ECO:0000313" key="15">
    <source>
        <dbReference type="EMBL" id="KHE92555.1"/>
    </source>
</evidence>
<dbReference type="CDD" id="cd02801">
    <property type="entry name" value="DUS_like_FMN"/>
    <property type="match status" value="1"/>
</dbReference>
<evidence type="ECO:0000256" key="1">
    <source>
        <dbReference type="ARBA" id="ARBA00002790"/>
    </source>
</evidence>
<gene>
    <name evidence="15" type="ORF">SCABRO_01704</name>
</gene>
<evidence type="ECO:0000256" key="13">
    <source>
        <dbReference type="PIRSR" id="PIRSR006621-2"/>
    </source>
</evidence>
<evidence type="ECO:0000256" key="10">
    <source>
        <dbReference type="ARBA" id="ARBA00048802"/>
    </source>
</evidence>
<keyword evidence="7" id="KW-0694">RNA-binding</keyword>
<organism evidence="15 16">
    <name type="scientific">Candidatus Scalindua brodae</name>
    <dbReference type="NCBI Taxonomy" id="237368"/>
    <lineage>
        <taxon>Bacteria</taxon>
        <taxon>Pseudomonadati</taxon>
        <taxon>Planctomycetota</taxon>
        <taxon>Candidatus Brocadiia</taxon>
        <taxon>Candidatus Brocadiales</taxon>
        <taxon>Candidatus Scalinduaceae</taxon>
        <taxon>Candidatus Scalindua</taxon>
    </lineage>
</organism>
<keyword evidence="2" id="KW-0820">tRNA-binding</keyword>
<dbReference type="PATRIC" id="fig|237368.3.peg.1859"/>
<feature type="binding site" evidence="13">
    <location>
        <begin position="204"/>
        <end position="205"/>
    </location>
    <ligand>
        <name>FMN</name>
        <dbReference type="ChEBI" id="CHEBI:58210"/>
    </ligand>
</feature>
<evidence type="ECO:0000256" key="3">
    <source>
        <dbReference type="ARBA" id="ARBA00022630"/>
    </source>
</evidence>
<dbReference type="Pfam" id="PF01207">
    <property type="entry name" value="Dus"/>
    <property type="match status" value="1"/>
</dbReference>
<feature type="binding site" evidence="13">
    <location>
        <position position="46"/>
    </location>
    <ligand>
        <name>FMN</name>
        <dbReference type="ChEBI" id="CHEBI:58210"/>
    </ligand>
</feature>
<evidence type="ECO:0000256" key="5">
    <source>
        <dbReference type="ARBA" id="ARBA00022694"/>
    </source>
</evidence>
<comment type="similarity">
    <text evidence="11">Belongs to the dus family.</text>
</comment>
<sequence>MRVLAHKYGAPLTYTGVILAKIALHKKAFNRLYFQPTVDEGLVGAQILGEDPDIMAKAAAAFVNVGFGLIDLNFACPAPKVLRRHSGGYLLKEPETAIKIIRSVRNSVSCPVTIKLRAGFDKSQESMDKFWQICQGAVAEGIDALIVHGRSVKELYRDKGDWEIISEVKHRFPQATIIGSGDLMDAETIVKRIKTCGLDGVIIARGAIGNPWIFNETRALWDGRPKPERPDLTEQGEVFLTHYEMIAETRSMLKSIRYFRKFSVGYCRHHPQRKMIQADLIAARSRDDLYTAVKKWFGVG</sequence>
<comment type="cofactor">
    <cofactor evidence="11 13">
        <name>FMN</name>
        <dbReference type="ChEBI" id="CHEBI:58210"/>
    </cofactor>
</comment>
<feature type="binding site" evidence="13">
    <location>
        <position position="115"/>
    </location>
    <ligand>
        <name>FMN</name>
        <dbReference type="ChEBI" id="CHEBI:58210"/>
    </ligand>
</feature>
<dbReference type="GO" id="GO:0000049">
    <property type="term" value="F:tRNA binding"/>
    <property type="evidence" value="ECO:0007669"/>
    <property type="project" value="UniProtKB-KW"/>
</dbReference>
<comment type="catalytic activity">
    <reaction evidence="9">
        <text>a 5,6-dihydrouridine in tRNA + NADP(+) = a uridine in tRNA + NADPH + H(+)</text>
        <dbReference type="Rhea" id="RHEA:23624"/>
        <dbReference type="Rhea" id="RHEA-COMP:13339"/>
        <dbReference type="Rhea" id="RHEA-COMP:13887"/>
        <dbReference type="ChEBI" id="CHEBI:15378"/>
        <dbReference type="ChEBI" id="CHEBI:57783"/>
        <dbReference type="ChEBI" id="CHEBI:58349"/>
        <dbReference type="ChEBI" id="CHEBI:65315"/>
        <dbReference type="ChEBI" id="CHEBI:74443"/>
    </reaction>
</comment>
<name>A0A0B0EPI7_9BACT</name>
<feature type="domain" description="DUS-like FMN-binding" evidence="14">
    <location>
        <begin position="2"/>
        <end position="276"/>
    </location>
</feature>